<evidence type="ECO:0000256" key="5">
    <source>
        <dbReference type="ARBA" id="ARBA00023065"/>
    </source>
</evidence>
<dbReference type="Pfam" id="PF08479">
    <property type="entry name" value="POTRA_2"/>
    <property type="match status" value="1"/>
</dbReference>
<evidence type="ECO:0000256" key="3">
    <source>
        <dbReference type="ARBA" id="ARBA00022452"/>
    </source>
</evidence>
<evidence type="ECO:0000256" key="7">
    <source>
        <dbReference type="ARBA" id="ARBA00023237"/>
    </source>
</evidence>
<dbReference type="GO" id="GO:0006811">
    <property type="term" value="P:monoatomic ion transport"/>
    <property type="evidence" value="ECO:0007669"/>
    <property type="project" value="UniProtKB-KW"/>
</dbReference>
<dbReference type="Pfam" id="PF17287">
    <property type="entry name" value="POTRA_3"/>
    <property type="match status" value="1"/>
</dbReference>
<dbReference type="EMBL" id="AAGIQQ010000001">
    <property type="protein sequence ID" value="EBO4815135.1"/>
    <property type="molecule type" value="Genomic_DNA"/>
</dbReference>
<dbReference type="PIRSF" id="PIRSF029745">
    <property type="entry name" value="FhaC"/>
    <property type="match status" value="1"/>
</dbReference>
<reference evidence="12" key="1">
    <citation type="submission" date="2018-06" db="EMBL/GenBank/DDBJ databases">
        <authorList>
            <consortium name="PulseNet: The National Subtyping Network for Foodborne Disease Surveillance"/>
            <person name="Tarr C.L."/>
            <person name="Trees E."/>
            <person name="Katz L.S."/>
            <person name="Carleton-Romer H.A."/>
            <person name="Stroika S."/>
            <person name="Kucerova Z."/>
            <person name="Roache K.F."/>
            <person name="Sabol A.L."/>
            <person name="Besser J."/>
            <person name="Gerner-Smidt P."/>
        </authorList>
    </citation>
    <scope>NUCLEOTIDE SEQUENCE</scope>
    <source>
        <strain evidence="12">PNUSAS043090</strain>
    </source>
</reference>
<evidence type="ECO:0000256" key="2">
    <source>
        <dbReference type="ARBA" id="ARBA00009055"/>
    </source>
</evidence>
<gene>
    <name evidence="12" type="ORF">DOF42_01945</name>
</gene>
<keyword evidence="4" id="KW-0812">Transmembrane</keyword>
<dbReference type="InterPro" id="IPR013686">
    <property type="entry name" value="Polypept-transport_assoc_ShlB"/>
</dbReference>
<evidence type="ECO:0000256" key="4">
    <source>
        <dbReference type="ARBA" id="ARBA00022692"/>
    </source>
</evidence>
<organism evidence="12">
    <name type="scientific">Salmonella enterica</name>
    <name type="common">Salmonella choleraesuis</name>
    <dbReference type="NCBI Taxonomy" id="28901"/>
    <lineage>
        <taxon>Bacteria</taxon>
        <taxon>Pseudomonadati</taxon>
        <taxon>Pseudomonadota</taxon>
        <taxon>Gammaproteobacteria</taxon>
        <taxon>Enterobacterales</taxon>
        <taxon>Enterobacteriaceae</taxon>
        <taxon>Salmonella</taxon>
    </lineage>
</organism>
<evidence type="ECO:0000256" key="6">
    <source>
        <dbReference type="ARBA" id="ARBA00023136"/>
    </source>
</evidence>
<evidence type="ECO:0000259" key="10">
    <source>
        <dbReference type="Pfam" id="PF08479"/>
    </source>
</evidence>
<keyword evidence="7" id="KW-0998">Cell outer membrane</keyword>
<proteinExistence type="inferred from homology"/>
<comment type="caution">
    <text evidence="12">The sequence shown here is derived from an EMBL/GenBank/DDBJ whole genome shotgun (WGS) entry which is preliminary data.</text>
</comment>
<name>A0A5U0PKH6_SALER</name>
<evidence type="ECO:0000256" key="8">
    <source>
        <dbReference type="SAM" id="SignalP"/>
    </source>
</evidence>
<accession>A0A5U0PKH6</accession>
<feature type="domain" description="Haemolysin activator HlyB C-terminal" evidence="9">
    <location>
        <begin position="210"/>
        <end position="523"/>
    </location>
</feature>
<keyword evidence="6" id="KW-0472">Membrane</keyword>
<evidence type="ECO:0000256" key="1">
    <source>
        <dbReference type="ARBA" id="ARBA00004442"/>
    </source>
</evidence>
<keyword evidence="5" id="KW-0406">Ion transport</keyword>
<dbReference type="AlphaFoldDB" id="A0A5U0PKH6"/>
<comment type="subcellular location">
    <subcellularLocation>
        <location evidence="1">Cell outer membrane</location>
    </subcellularLocation>
</comment>
<evidence type="ECO:0000313" key="12">
    <source>
        <dbReference type="EMBL" id="EBO4815135.1"/>
    </source>
</evidence>
<dbReference type="InterPro" id="IPR051544">
    <property type="entry name" value="TPS_OM_transporter"/>
</dbReference>
<feature type="domain" description="Polypeptide-transport-associated ShlB-type" evidence="10">
    <location>
        <begin position="74"/>
        <end position="150"/>
    </location>
</feature>
<keyword evidence="5" id="KW-0813">Transport</keyword>
<dbReference type="Gene3D" id="2.40.160.50">
    <property type="entry name" value="membrane protein fhac: a member of the omp85/tpsb transporter family"/>
    <property type="match status" value="1"/>
</dbReference>
<feature type="chain" id="PRO_5026074233" evidence="8">
    <location>
        <begin position="26"/>
        <end position="561"/>
    </location>
</feature>
<dbReference type="PANTHER" id="PTHR34597">
    <property type="entry name" value="SLR1661 PROTEIN"/>
    <property type="match status" value="1"/>
</dbReference>
<sequence>MKKRCNIPEAAVVLLLALCSLSAKATPRQSELHQQAQHKALLEQLMPAAPDVRLEPDTPGAKTSPVFTQESPCFHISRIDIQGKENFPHWVPFSSWTQPVLNRCMGVTGISQLAGLIQEKLAAYGWTTTRVLVPGQALSQGTLRLQIVAGRTGHVRLASGSGDYIQLWNTLPVRHGQLFDLRDIEQGMENLQRPSTVEASVQIVPGQKPGESDIVITRHQSGFWRAGLSMDDSGQRETGRYQGTATVWLDNPLSLSDTFFISGTHDLGFAGRRHSQSLSGYYAVPFGYWLWSISASESDYAQTVAGFDVDTRYRGTQKNLATQLSRVLYRNESQKNTLSYDVLTQENRQYINDTETDVQRTTTSAWRIGFTHRHYMGSATLDAGVSWQRGTRWFGAQPVPGEAFGDATGLSKILTWHADLNVPFSLAGQSFLFTTLYQRQMTRTPLTTFEQFSVGNRWTVRGFDGERTLAADNGWYTRNELVWQTPVPQQSLYIGLDYGAVSGHGTEFLPGRHLAGGVLGLRGSVGNTGLSYDLFTGCPLSKPDGFQTSPVTTGFQVSWQI</sequence>
<dbReference type="GO" id="GO:0009279">
    <property type="term" value="C:cell outer membrane"/>
    <property type="evidence" value="ECO:0007669"/>
    <property type="project" value="UniProtKB-SubCell"/>
</dbReference>
<dbReference type="InterPro" id="IPR005565">
    <property type="entry name" value="Hemolysn_activator_HlyB_C"/>
</dbReference>
<dbReference type="Pfam" id="PF03865">
    <property type="entry name" value="ShlB"/>
    <property type="match status" value="1"/>
</dbReference>
<comment type="similarity">
    <text evidence="2">Belongs to the TPS (TC 1.B.20) family.</text>
</comment>
<dbReference type="GO" id="GO:0046819">
    <property type="term" value="P:protein secretion by the type V secretion system"/>
    <property type="evidence" value="ECO:0007669"/>
    <property type="project" value="TreeGrafter"/>
</dbReference>
<dbReference type="InterPro" id="IPR035251">
    <property type="entry name" value="ShlB_POTRA"/>
</dbReference>
<dbReference type="GO" id="GO:0098046">
    <property type="term" value="C:type V protein secretion system complex"/>
    <property type="evidence" value="ECO:0007669"/>
    <property type="project" value="TreeGrafter"/>
</dbReference>
<feature type="domain" description="ShlB POTRA" evidence="11">
    <location>
        <begin position="154"/>
        <end position="205"/>
    </location>
</feature>
<protein>
    <submittedName>
        <fullName evidence="12">ShlB/FhaC/HecB family hemolysin secretion/activation protein</fullName>
    </submittedName>
</protein>
<evidence type="ECO:0000259" key="9">
    <source>
        <dbReference type="Pfam" id="PF03865"/>
    </source>
</evidence>
<keyword evidence="8" id="KW-0732">Signal</keyword>
<dbReference type="GO" id="GO:0008320">
    <property type="term" value="F:protein transmembrane transporter activity"/>
    <property type="evidence" value="ECO:0007669"/>
    <property type="project" value="TreeGrafter"/>
</dbReference>
<keyword evidence="3" id="KW-1134">Transmembrane beta strand</keyword>
<dbReference type="Gene3D" id="3.10.20.310">
    <property type="entry name" value="membrane protein fhac"/>
    <property type="match status" value="1"/>
</dbReference>
<dbReference type="FunFam" id="2.40.160.50:FF:000009">
    <property type="entry name" value="Putative hemolysin activator protein"/>
    <property type="match status" value="1"/>
</dbReference>
<feature type="signal peptide" evidence="8">
    <location>
        <begin position="1"/>
        <end position="25"/>
    </location>
</feature>
<dbReference type="InterPro" id="IPR027282">
    <property type="entry name" value="TPS"/>
</dbReference>
<dbReference type="PANTHER" id="PTHR34597:SF3">
    <property type="entry name" value="OUTER MEMBRANE TRANSPORTER CDIB"/>
    <property type="match status" value="1"/>
</dbReference>
<evidence type="ECO:0000259" key="11">
    <source>
        <dbReference type="Pfam" id="PF17287"/>
    </source>
</evidence>